<comment type="pathway">
    <text evidence="3 16">Protein modification; protein glycosylation.</text>
</comment>
<keyword evidence="20" id="KW-1185">Reference proteome</keyword>
<accession>A0ABP0EHV1</accession>
<dbReference type="EMBL" id="OZ004258">
    <property type="protein sequence ID" value="CAK7914425.1"/>
    <property type="molecule type" value="Genomic_DNA"/>
</dbReference>
<dbReference type="InterPro" id="IPR001296">
    <property type="entry name" value="Glyco_trans_1"/>
</dbReference>
<keyword evidence="11 16" id="KW-0256">Endoplasmic reticulum</keyword>
<evidence type="ECO:0000256" key="13">
    <source>
        <dbReference type="ARBA" id="ARBA00023136"/>
    </source>
</evidence>
<evidence type="ECO:0000256" key="9">
    <source>
        <dbReference type="ARBA" id="ARBA00022679"/>
    </source>
</evidence>
<keyword evidence="8 16" id="KW-0328">Glycosyltransferase</keyword>
<dbReference type="Pfam" id="PF00534">
    <property type="entry name" value="Glycos_transf_1"/>
    <property type="match status" value="1"/>
</dbReference>
<name>A0ABP0EHV1_9ASCO</name>
<dbReference type="InterPro" id="IPR027054">
    <property type="entry name" value="ALG2"/>
</dbReference>
<gene>
    <name evidence="19" type="primary">ALG2</name>
    <name evidence="19" type="ORF">CAAN4_F16380</name>
</gene>
<evidence type="ECO:0000256" key="1">
    <source>
        <dbReference type="ARBA" id="ARBA00003142"/>
    </source>
</evidence>
<reference evidence="19 20" key="1">
    <citation type="submission" date="2024-01" db="EMBL/GenBank/DDBJ databases">
        <authorList>
            <consortium name="Genoscope - CEA"/>
            <person name="William W."/>
        </authorList>
    </citation>
    <scope>NUCLEOTIDE SEQUENCE [LARGE SCALE GENOMIC DNA]</scope>
    <source>
        <strain evidence="19 20">29B2s-10</strain>
    </source>
</reference>
<comment type="similarity">
    <text evidence="4 16">Belongs to the glycosyltransferase group 1 family.</text>
</comment>
<dbReference type="Gene3D" id="3.40.50.2000">
    <property type="entry name" value="Glycogen Phosphorylase B"/>
    <property type="match status" value="2"/>
</dbReference>
<feature type="transmembrane region" description="Helical" evidence="16">
    <location>
        <begin position="457"/>
        <end position="480"/>
    </location>
</feature>
<evidence type="ECO:0000256" key="12">
    <source>
        <dbReference type="ARBA" id="ARBA00022989"/>
    </source>
</evidence>
<evidence type="ECO:0000313" key="19">
    <source>
        <dbReference type="EMBL" id="CAK7914425.1"/>
    </source>
</evidence>
<dbReference type="PANTHER" id="PTHR45918:SF1">
    <property type="entry name" value="ALPHA-1,3_1,6-MANNOSYLTRANSFERASE ALG2"/>
    <property type="match status" value="1"/>
</dbReference>
<evidence type="ECO:0000259" key="17">
    <source>
        <dbReference type="Pfam" id="PF00534"/>
    </source>
</evidence>
<evidence type="ECO:0000256" key="4">
    <source>
        <dbReference type="ARBA" id="ARBA00006122"/>
    </source>
</evidence>
<protein>
    <recommendedName>
        <fullName evidence="7 16">Alpha-1,3/1,6-mannosyltransferase ALG2</fullName>
        <ecNumber evidence="6 16">2.4.1.132</ecNumber>
        <ecNumber evidence="5 16">2.4.1.257</ecNumber>
    </recommendedName>
    <alternativeName>
        <fullName evidence="16">GDP-Man:Man(1)GlcNAc(2)-PP-Dol alpha-1,3-mannosyltransferase</fullName>
    </alternativeName>
</protein>
<dbReference type="CDD" id="cd03805">
    <property type="entry name" value="GT4_ALG2-like"/>
    <property type="match status" value="1"/>
</dbReference>
<evidence type="ECO:0000256" key="2">
    <source>
        <dbReference type="ARBA" id="ARBA00004586"/>
    </source>
</evidence>
<evidence type="ECO:0000256" key="3">
    <source>
        <dbReference type="ARBA" id="ARBA00004922"/>
    </source>
</evidence>
<dbReference type="InterPro" id="IPR028098">
    <property type="entry name" value="Glyco_trans_4-like_N"/>
</dbReference>
<feature type="domain" description="Glycosyl transferase family 1" evidence="17">
    <location>
        <begin position="227"/>
        <end position="400"/>
    </location>
</feature>
<evidence type="ECO:0000256" key="16">
    <source>
        <dbReference type="RuleBase" id="RU367136"/>
    </source>
</evidence>
<evidence type="ECO:0000313" key="20">
    <source>
        <dbReference type="Proteomes" id="UP001497600"/>
    </source>
</evidence>
<dbReference type="SUPFAM" id="SSF53756">
    <property type="entry name" value="UDP-Glycosyltransferase/glycogen phosphorylase"/>
    <property type="match status" value="1"/>
</dbReference>
<dbReference type="Pfam" id="PF13439">
    <property type="entry name" value="Glyco_transf_4"/>
    <property type="match status" value="1"/>
</dbReference>
<evidence type="ECO:0000256" key="15">
    <source>
        <dbReference type="ARBA" id="ARBA00045104"/>
    </source>
</evidence>
<evidence type="ECO:0000259" key="18">
    <source>
        <dbReference type="Pfam" id="PF13439"/>
    </source>
</evidence>
<sequence>MPVIKKPLGETTPSKDKLDIAFIHPDLGIGGAERLVVDAAMGLQNLNHNIHIYTSHCDKSHCFEEVGSGELEVSVYGDFFPTKIAGKLHILFAILRQFYLTIKLIFTGEILKYDYFIVDQLSFCVPLLVLFARENARVLFYCHFPDQLLAQRGSVVKKLYRQPFDALEQWTTGISDRIVVNSNFTKSMFHKTFSQLSWVDPGVIYPCVDLASAAVDPEADLEVKEFLTSEFFLSVNRFERKKNIELAISSFAKFKSEFHKRGESPSARSKPRLVIAGGFDARVSENVEYLRELTHLAESLYLNAFTIRGKLLTLPPSTDILFLPSIKSSIKTSLIKQCELLLYTPSFEHFGIVPVESMLCQTPVLGANNGGPLESIVNYDFTSATRDSATGYICEPTSEKWGNILIKHYFEVDPSTKEQLGTNGIARVEKIFSRDEMSRAFMDNLNKTATRPNKGKLFTILSFWQLEAVVLISGIVLAMYKR</sequence>
<evidence type="ECO:0000256" key="14">
    <source>
        <dbReference type="ARBA" id="ARBA00045103"/>
    </source>
</evidence>
<dbReference type="EC" id="2.4.1.132" evidence="6 16"/>
<comment type="catalytic activity">
    <reaction evidence="14 16">
        <text>a beta-D-Man-(1-&gt;4)-beta-D-GlcNAc-(1-&gt;4)-alpha-D-GlcNAc-diphospho-di-trans,poly-cis-dolichol + GDP-alpha-D-mannose = an alpha-D-Man-(1-&gt;3)-beta-D-Man-(1-&gt;4)-beta-D-GlcNAc-(1-&gt;4)-alpha-D-GlcNAc-diphospho-di-trans,poly-cis-dolichol + GDP + H(+)</text>
        <dbReference type="Rhea" id="RHEA:29515"/>
        <dbReference type="Rhea" id="RHEA-COMP:19511"/>
        <dbReference type="Rhea" id="RHEA-COMP:19513"/>
        <dbReference type="ChEBI" id="CHEBI:15378"/>
        <dbReference type="ChEBI" id="CHEBI:57527"/>
        <dbReference type="ChEBI" id="CHEBI:58189"/>
        <dbReference type="ChEBI" id="CHEBI:58472"/>
        <dbReference type="ChEBI" id="CHEBI:132510"/>
        <dbReference type="EC" id="2.4.1.132"/>
    </reaction>
    <physiologicalReaction direction="left-to-right" evidence="14 16">
        <dbReference type="Rhea" id="RHEA:29516"/>
    </physiologicalReaction>
</comment>
<proteinExistence type="inferred from homology"/>
<dbReference type="PANTHER" id="PTHR45918">
    <property type="entry name" value="ALPHA-1,3/1,6-MANNOSYLTRANSFERASE ALG2"/>
    <property type="match status" value="1"/>
</dbReference>
<evidence type="ECO:0000256" key="8">
    <source>
        <dbReference type="ARBA" id="ARBA00022676"/>
    </source>
</evidence>
<keyword evidence="9 16" id="KW-0808">Transferase</keyword>
<dbReference type="EC" id="2.4.1.257" evidence="5 16"/>
<feature type="domain" description="Glycosyltransferase subfamily 4-like N-terminal" evidence="18">
    <location>
        <begin position="29"/>
        <end position="211"/>
    </location>
</feature>
<evidence type="ECO:0000256" key="11">
    <source>
        <dbReference type="ARBA" id="ARBA00022824"/>
    </source>
</evidence>
<dbReference type="Proteomes" id="UP001497600">
    <property type="component" value="Chromosome F"/>
</dbReference>
<comment type="subcellular location">
    <subcellularLocation>
        <location evidence="2 16">Endoplasmic reticulum membrane</location>
    </subcellularLocation>
</comment>
<evidence type="ECO:0000256" key="10">
    <source>
        <dbReference type="ARBA" id="ARBA00022692"/>
    </source>
</evidence>
<keyword evidence="12 16" id="KW-1133">Transmembrane helix</keyword>
<evidence type="ECO:0000256" key="7">
    <source>
        <dbReference type="ARBA" id="ARBA00019218"/>
    </source>
</evidence>
<organism evidence="19 20">
    <name type="scientific">[Candida] anglica</name>
    <dbReference type="NCBI Taxonomy" id="148631"/>
    <lineage>
        <taxon>Eukaryota</taxon>
        <taxon>Fungi</taxon>
        <taxon>Dikarya</taxon>
        <taxon>Ascomycota</taxon>
        <taxon>Saccharomycotina</taxon>
        <taxon>Pichiomycetes</taxon>
        <taxon>Debaryomycetaceae</taxon>
        <taxon>Kurtzmaniella</taxon>
    </lineage>
</organism>
<comment type="function">
    <text evidence="1 16">Mannosylates Man(2)GlcNAc(2)-dolichol diphosphate and Man(1)GlcNAc(2)-dolichol diphosphate to form Man(3)GlcNAc(2)-dolichol diphosphate.</text>
</comment>
<comment type="catalytic activity">
    <reaction evidence="15 16">
        <text>an alpha-D-Man-(1-&gt;3)-beta-D-Man-(1-&gt;4)-beta-D-GlcNAc-(1-&gt;4)-alpha-D-GlcNAc-diphospho-di-trans,poly-cis-dolichol + GDP-alpha-D-mannose = an alpha-D-Man-(1-&gt;3)-[alpha-D-Man-(1-&gt;6)]-beta-D-Man-(1-&gt;4)-beta-D-GlcNAc-(1-&gt;4)-alpha-D-GlcNAc-diphospho-di-trans,poly-cis-dolichol + GDP + H(+)</text>
        <dbReference type="Rhea" id="RHEA:29519"/>
        <dbReference type="Rhea" id="RHEA-COMP:19513"/>
        <dbReference type="Rhea" id="RHEA-COMP:19515"/>
        <dbReference type="ChEBI" id="CHEBI:15378"/>
        <dbReference type="ChEBI" id="CHEBI:57527"/>
        <dbReference type="ChEBI" id="CHEBI:58189"/>
        <dbReference type="ChEBI" id="CHEBI:132510"/>
        <dbReference type="ChEBI" id="CHEBI:132511"/>
        <dbReference type="EC" id="2.4.1.257"/>
    </reaction>
    <physiologicalReaction direction="left-to-right" evidence="15 16">
        <dbReference type="Rhea" id="RHEA:29520"/>
    </physiologicalReaction>
</comment>
<evidence type="ECO:0000256" key="5">
    <source>
        <dbReference type="ARBA" id="ARBA00011969"/>
    </source>
</evidence>
<keyword evidence="10 16" id="KW-0812">Transmembrane</keyword>
<keyword evidence="13 16" id="KW-0472">Membrane</keyword>
<evidence type="ECO:0000256" key="6">
    <source>
        <dbReference type="ARBA" id="ARBA00012649"/>
    </source>
</evidence>